<dbReference type="AlphaFoldDB" id="A0A3N6X4D2"/>
<proteinExistence type="predicted"/>
<sequence length="124" mass="13300">MSADESRSRLAQWLLPGGEEPDPRFTLANERTFLAWIRTALAFIAAGVALEAFGDELFHPGLRRAVSLIVVAIGLFIALSAGARWRRVENSLRRHAPLPPPALLPLLALGTVLAAGVVVALVLT</sequence>
<keyword evidence="2" id="KW-1003">Cell membrane</keyword>
<evidence type="ECO:0000313" key="8">
    <source>
        <dbReference type="EMBL" id="RQN08975.1"/>
    </source>
</evidence>
<dbReference type="Pfam" id="PF02656">
    <property type="entry name" value="DUF202"/>
    <property type="match status" value="1"/>
</dbReference>
<evidence type="ECO:0000256" key="1">
    <source>
        <dbReference type="ARBA" id="ARBA00004651"/>
    </source>
</evidence>
<keyword evidence="5 6" id="KW-0472">Membrane</keyword>
<dbReference type="Proteomes" id="UP000275225">
    <property type="component" value="Unassembled WGS sequence"/>
</dbReference>
<organism evidence="8 9">
    <name type="scientific">Aeromicrobium camelliae</name>
    <dbReference type="NCBI Taxonomy" id="1538144"/>
    <lineage>
        <taxon>Bacteria</taxon>
        <taxon>Bacillati</taxon>
        <taxon>Actinomycetota</taxon>
        <taxon>Actinomycetes</taxon>
        <taxon>Propionibacteriales</taxon>
        <taxon>Nocardioidaceae</taxon>
        <taxon>Aeromicrobium</taxon>
    </lineage>
</organism>
<evidence type="ECO:0000256" key="5">
    <source>
        <dbReference type="ARBA" id="ARBA00023136"/>
    </source>
</evidence>
<evidence type="ECO:0000313" key="9">
    <source>
        <dbReference type="Proteomes" id="UP000275225"/>
    </source>
</evidence>
<dbReference type="PANTHER" id="PTHR34187">
    <property type="entry name" value="FGR18P"/>
    <property type="match status" value="1"/>
</dbReference>
<keyword evidence="4 6" id="KW-1133">Transmembrane helix</keyword>
<dbReference type="EMBL" id="RQJX01000004">
    <property type="protein sequence ID" value="RQN08975.1"/>
    <property type="molecule type" value="Genomic_DNA"/>
</dbReference>
<gene>
    <name evidence="8" type="ORF">EHW97_04555</name>
</gene>
<name>A0A3N6X4D2_9ACTN</name>
<dbReference type="InterPro" id="IPR003807">
    <property type="entry name" value="DUF202"/>
</dbReference>
<keyword evidence="9" id="KW-1185">Reference proteome</keyword>
<feature type="transmembrane region" description="Helical" evidence="6">
    <location>
        <begin position="65"/>
        <end position="83"/>
    </location>
</feature>
<protein>
    <submittedName>
        <fullName evidence="8">DUF202 domain-containing protein</fullName>
    </submittedName>
</protein>
<dbReference type="PANTHER" id="PTHR34187:SF2">
    <property type="entry name" value="DUF202 DOMAIN-CONTAINING PROTEIN"/>
    <property type="match status" value="1"/>
</dbReference>
<dbReference type="RefSeq" id="WP_124235983.1">
    <property type="nucleotide sequence ID" value="NZ_JBHUFI010000001.1"/>
</dbReference>
<reference evidence="8 9" key="1">
    <citation type="submission" date="2018-11" db="EMBL/GenBank/DDBJ databases">
        <authorList>
            <person name="Li F."/>
        </authorList>
    </citation>
    <scope>NUCLEOTIDE SEQUENCE [LARGE SCALE GENOMIC DNA]</scope>
    <source>
        <strain evidence="8 9">YS17T</strain>
    </source>
</reference>
<feature type="transmembrane region" description="Helical" evidence="6">
    <location>
        <begin position="33"/>
        <end position="53"/>
    </location>
</feature>
<evidence type="ECO:0000256" key="3">
    <source>
        <dbReference type="ARBA" id="ARBA00022692"/>
    </source>
</evidence>
<feature type="domain" description="DUF202" evidence="7">
    <location>
        <begin position="24"/>
        <end position="90"/>
    </location>
</feature>
<evidence type="ECO:0000259" key="7">
    <source>
        <dbReference type="Pfam" id="PF02656"/>
    </source>
</evidence>
<comment type="caution">
    <text evidence="8">The sequence shown here is derived from an EMBL/GenBank/DDBJ whole genome shotgun (WGS) entry which is preliminary data.</text>
</comment>
<evidence type="ECO:0000256" key="2">
    <source>
        <dbReference type="ARBA" id="ARBA00022475"/>
    </source>
</evidence>
<dbReference type="OrthoDB" id="582337at2"/>
<dbReference type="InterPro" id="IPR052053">
    <property type="entry name" value="IM_YidH-like"/>
</dbReference>
<keyword evidence="3 6" id="KW-0812">Transmembrane</keyword>
<evidence type="ECO:0000256" key="4">
    <source>
        <dbReference type="ARBA" id="ARBA00022989"/>
    </source>
</evidence>
<feature type="transmembrane region" description="Helical" evidence="6">
    <location>
        <begin position="103"/>
        <end position="123"/>
    </location>
</feature>
<comment type="subcellular location">
    <subcellularLocation>
        <location evidence="1">Cell membrane</location>
        <topology evidence="1">Multi-pass membrane protein</topology>
    </subcellularLocation>
</comment>
<dbReference type="GO" id="GO:0005886">
    <property type="term" value="C:plasma membrane"/>
    <property type="evidence" value="ECO:0007669"/>
    <property type="project" value="UniProtKB-SubCell"/>
</dbReference>
<evidence type="ECO:0000256" key="6">
    <source>
        <dbReference type="SAM" id="Phobius"/>
    </source>
</evidence>
<accession>A0A3N6X4D2</accession>